<evidence type="ECO:0000259" key="7">
    <source>
        <dbReference type="PROSITE" id="PS50842"/>
    </source>
</evidence>
<reference evidence="9" key="3">
    <citation type="submission" date="2020-12" db="UniProtKB">
        <authorList>
            <consortium name="EnsemblPlants"/>
        </authorList>
    </citation>
    <scope>IDENTIFICATION</scope>
</reference>
<protein>
    <recommendedName>
        <fullName evidence="6">Expansin</fullName>
    </recommendedName>
</protein>
<feature type="domain" description="Expansin-like EG45" evidence="7">
    <location>
        <begin position="80"/>
        <end position="194"/>
    </location>
</feature>
<dbReference type="InterPro" id="IPR036908">
    <property type="entry name" value="RlpA-like_sf"/>
</dbReference>
<comment type="subcellular location">
    <subcellularLocation>
        <location evidence="6">Secreted</location>
        <location evidence="6">Cell wall</location>
    </subcellularLocation>
    <subcellularLocation>
        <location evidence="6">Membrane</location>
        <topology evidence="6">Peripheral membrane protein</topology>
    </subcellularLocation>
</comment>
<proteinExistence type="inferred from homology"/>
<accession>A0A7I4C1S0</accession>
<dbReference type="EnsemblPlants" id="Pp3c20_5780V3.2">
    <property type="protein sequence ID" value="Pp3c20_5780V3.2"/>
    <property type="gene ID" value="Pp3c20_5780"/>
</dbReference>
<evidence type="ECO:0000256" key="5">
    <source>
        <dbReference type="ARBA" id="ARBA00023136"/>
    </source>
</evidence>
<dbReference type="SUPFAM" id="SSF49590">
    <property type="entry name" value="PHL pollen allergen"/>
    <property type="match status" value="1"/>
</dbReference>
<evidence type="ECO:0000256" key="2">
    <source>
        <dbReference type="ARBA" id="ARBA00022512"/>
    </source>
</evidence>
<evidence type="ECO:0000259" key="8">
    <source>
        <dbReference type="PROSITE" id="PS50843"/>
    </source>
</evidence>
<dbReference type="GO" id="GO:0005576">
    <property type="term" value="C:extracellular region"/>
    <property type="evidence" value="ECO:0007669"/>
    <property type="project" value="InterPro"/>
</dbReference>
<gene>
    <name evidence="9" type="primary">LOC112273392</name>
</gene>
<keyword evidence="4" id="KW-0732">Signal</keyword>
<dbReference type="InterPro" id="IPR002963">
    <property type="entry name" value="Expansin"/>
</dbReference>
<dbReference type="PROSITE" id="PS50843">
    <property type="entry name" value="EXPANSIN_CBD"/>
    <property type="match status" value="1"/>
</dbReference>
<dbReference type="AlphaFoldDB" id="A0A7I4C1S0"/>
<evidence type="ECO:0000313" key="10">
    <source>
        <dbReference type="Proteomes" id="UP000006727"/>
    </source>
</evidence>
<keyword evidence="10" id="KW-1185">Reference proteome</keyword>
<sequence length="286" mass="30695">MHPLFPALHVMILITCCDQTLSLLLLLHRLHVCFSTMAKFSAQIVVAFMVLLAQQVRAESGWNEAHATFYGGSDAGGTTGGACGYGDLYSTGYGTSTVAISSALFDRGLACGACYQVKCAGSSSECRSDSPAIQVTVTNFCPPNPSLPEDNGGWCNLPLHHFDMSMPAFEQIATYKAGIVPVMYRRTSCVRTGGIHFTMSGHNFMNLVLVTNVGGMGDVQSVSIRGSKTSWVTMTRNFGQIWQSTVNMSGQSLSFMVTTSDGKTVVSNNVAPPDWAFGQTYEGSQF</sequence>
<dbReference type="PANTHER" id="PTHR31867">
    <property type="entry name" value="EXPANSIN-A15"/>
    <property type="match status" value="1"/>
</dbReference>
<evidence type="ECO:0000256" key="3">
    <source>
        <dbReference type="ARBA" id="ARBA00022525"/>
    </source>
</evidence>
<dbReference type="CDD" id="cd22274">
    <property type="entry name" value="DPBB_EXPA_N"/>
    <property type="match status" value="1"/>
</dbReference>
<organism evidence="9 10">
    <name type="scientific">Physcomitrium patens</name>
    <name type="common">Spreading-leaved earth moss</name>
    <name type="synonym">Physcomitrella patens</name>
    <dbReference type="NCBI Taxonomy" id="3218"/>
    <lineage>
        <taxon>Eukaryota</taxon>
        <taxon>Viridiplantae</taxon>
        <taxon>Streptophyta</taxon>
        <taxon>Embryophyta</taxon>
        <taxon>Bryophyta</taxon>
        <taxon>Bryophytina</taxon>
        <taxon>Bryopsida</taxon>
        <taxon>Funariidae</taxon>
        <taxon>Funariales</taxon>
        <taxon>Funariaceae</taxon>
        <taxon>Physcomitrium</taxon>
    </lineage>
</organism>
<evidence type="ECO:0000256" key="4">
    <source>
        <dbReference type="ARBA" id="ARBA00022729"/>
    </source>
</evidence>
<dbReference type="InParanoid" id="A0A7I4C1S0"/>
<dbReference type="Gramene" id="Pp3c20_5780V3.2">
    <property type="protein sequence ID" value="Pp3c20_5780V3.2"/>
    <property type="gene ID" value="Pp3c20_5780"/>
</dbReference>
<dbReference type="InterPro" id="IPR036749">
    <property type="entry name" value="Expansin_CBD_sf"/>
</dbReference>
<comment type="similarity">
    <text evidence="1 6">Belongs to the expansin family. Expansin A subfamily.</text>
</comment>
<keyword evidence="2 6" id="KW-0134">Cell wall</keyword>
<dbReference type="InterPro" id="IPR007112">
    <property type="entry name" value="Expansin/allergen_DPBB_dom"/>
</dbReference>
<comment type="function">
    <text evidence="6">Causes loosening and extension of plant cell walls by disrupting non-covalent bonding between cellulose microfibrils and matrix glucans. No enzymatic activity has been found.</text>
</comment>
<dbReference type="Pfam" id="PF03330">
    <property type="entry name" value="DPBB_1"/>
    <property type="match status" value="1"/>
</dbReference>
<dbReference type="SUPFAM" id="SSF50685">
    <property type="entry name" value="Barwin-like endoglucanases"/>
    <property type="match status" value="1"/>
</dbReference>
<feature type="domain" description="Expansin-like CBD" evidence="8">
    <location>
        <begin position="204"/>
        <end position="283"/>
    </location>
</feature>
<dbReference type="GO" id="GO:0009664">
    <property type="term" value="P:plant-type cell wall organization"/>
    <property type="evidence" value="ECO:0007669"/>
    <property type="project" value="InterPro"/>
</dbReference>
<name>A0A7I4C1S0_PHYPA</name>
<dbReference type="Proteomes" id="UP000006727">
    <property type="component" value="Chromosome 20"/>
</dbReference>
<dbReference type="PRINTS" id="PR01226">
    <property type="entry name" value="EXPANSIN"/>
</dbReference>
<evidence type="ECO:0000256" key="6">
    <source>
        <dbReference type="RuleBase" id="RU365023"/>
    </source>
</evidence>
<evidence type="ECO:0000256" key="1">
    <source>
        <dbReference type="ARBA" id="ARBA00005392"/>
    </source>
</evidence>
<dbReference type="InterPro" id="IPR007117">
    <property type="entry name" value="Expansin_CBD"/>
</dbReference>
<dbReference type="PRINTS" id="PR01225">
    <property type="entry name" value="EXPANSNFAMLY"/>
</dbReference>
<evidence type="ECO:0000313" key="9">
    <source>
        <dbReference type="EnsemblPlants" id="Pp3c20_5780V3.2"/>
    </source>
</evidence>
<dbReference type="Gene3D" id="2.40.40.10">
    <property type="entry name" value="RlpA-like domain"/>
    <property type="match status" value="1"/>
</dbReference>
<dbReference type="Gene3D" id="2.60.40.760">
    <property type="entry name" value="Expansin, cellulose-binding-like domain"/>
    <property type="match status" value="1"/>
</dbReference>
<dbReference type="EMBL" id="ABEU02000020">
    <property type="status" value="NOT_ANNOTATED_CDS"/>
    <property type="molecule type" value="Genomic_DNA"/>
</dbReference>
<keyword evidence="6" id="KW-0961">Cell wall biogenesis/degradation</keyword>
<reference evidence="9 10" key="2">
    <citation type="journal article" date="2018" name="Plant J.">
        <title>The Physcomitrella patens chromosome-scale assembly reveals moss genome structure and evolution.</title>
        <authorList>
            <person name="Lang D."/>
            <person name="Ullrich K.K."/>
            <person name="Murat F."/>
            <person name="Fuchs J."/>
            <person name="Jenkins J."/>
            <person name="Haas F.B."/>
            <person name="Piednoel M."/>
            <person name="Gundlach H."/>
            <person name="Van Bel M."/>
            <person name="Meyberg R."/>
            <person name="Vives C."/>
            <person name="Morata J."/>
            <person name="Symeonidi A."/>
            <person name="Hiss M."/>
            <person name="Muchero W."/>
            <person name="Kamisugi Y."/>
            <person name="Saleh O."/>
            <person name="Blanc G."/>
            <person name="Decker E.L."/>
            <person name="van Gessel N."/>
            <person name="Grimwood J."/>
            <person name="Hayes R.D."/>
            <person name="Graham S.W."/>
            <person name="Gunter L.E."/>
            <person name="McDaniel S.F."/>
            <person name="Hoernstein S.N.W."/>
            <person name="Larsson A."/>
            <person name="Li F.W."/>
            <person name="Perroud P.F."/>
            <person name="Phillips J."/>
            <person name="Ranjan P."/>
            <person name="Rokshar D.S."/>
            <person name="Rothfels C.J."/>
            <person name="Schneider L."/>
            <person name="Shu S."/>
            <person name="Stevenson D.W."/>
            <person name="Thummler F."/>
            <person name="Tillich M."/>
            <person name="Villarreal Aguilar J.C."/>
            <person name="Widiez T."/>
            <person name="Wong G.K."/>
            <person name="Wymore A."/>
            <person name="Zhang Y."/>
            <person name="Zimmer A.D."/>
            <person name="Quatrano R.S."/>
            <person name="Mayer K.F.X."/>
            <person name="Goodstein D."/>
            <person name="Casacuberta J.M."/>
            <person name="Vandepoele K."/>
            <person name="Reski R."/>
            <person name="Cuming A.C."/>
            <person name="Tuskan G.A."/>
            <person name="Maumus F."/>
            <person name="Salse J."/>
            <person name="Schmutz J."/>
            <person name="Rensing S.A."/>
        </authorList>
    </citation>
    <scope>NUCLEOTIDE SEQUENCE [LARGE SCALE GENOMIC DNA]</scope>
    <source>
        <strain evidence="9 10">cv. Gransden 2004</strain>
    </source>
</reference>
<dbReference type="InterPro" id="IPR009009">
    <property type="entry name" value="RlpA-like_DPBB"/>
</dbReference>
<dbReference type="Pfam" id="PF01357">
    <property type="entry name" value="Expansin_C"/>
    <property type="match status" value="1"/>
</dbReference>
<reference evidence="9 10" key="1">
    <citation type="journal article" date="2008" name="Science">
        <title>The Physcomitrella genome reveals evolutionary insights into the conquest of land by plants.</title>
        <authorList>
            <person name="Rensing S."/>
            <person name="Lang D."/>
            <person name="Zimmer A."/>
            <person name="Terry A."/>
            <person name="Salamov A."/>
            <person name="Shapiro H."/>
            <person name="Nishiyama T."/>
            <person name="Perroud P.-F."/>
            <person name="Lindquist E."/>
            <person name="Kamisugi Y."/>
            <person name="Tanahashi T."/>
            <person name="Sakakibara K."/>
            <person name="Fujita T."/>
            <person name="Oishi K."/>
            <person name="Shin-I T."/>
            <person name="Kuroki Y."/>
            <person name="Toyoda A."/>
            <person name="Suzuki Y."/>
            <person name="Hashimoto A."/>
            <person name="Yamaguchi K."/>
            <person name="Sugano A."/>
            <person name="Kohara Y."/>
            <person name="Fujiyama A."/>
            <person name="Anterola A."/>
            <person name="Aoki S."/>
            <person name="Ashton N."/>
            <person name="Barbazuk W.B."/>
            <person name="Barker E."/>
            <person name="Bennetzen J."/>
            <person name="Bezanilla M."/>
            <person name="Blankenship R."/>
            <person name="Cho S.H."/>
            <person name="Dutcher S."/>
            <person name="Estelle M."/>
            <person name="Fawcett J.A."/>
            <person name="Gundlach H."/>
            <person name="Hanada K."/>
            <person name="Heyl A."/>
            <person name="Hicks K.A."/>
            <person name="Hugh J."/>
            <person name="Lohr M."/>
            <person name="Mayer K."/>
            <person name="Melkozernov A."/>
            <person name="Murata T."/>
            <person name="Nelson D."/>
            <person name="Pils B."/>
            <person name="Prigge M."/>
            <person name="Reiss B."/>
            <person name="Renner T."/>
            <person name="Rombauts S."/>
            <person name="Rushton P."/>
            <person name="Sanderfoot A."/>
            <person name="Schween G."/>
            <person name="Shiu S.-H."/>
            <person name="Stueber K."/>
            <person name="Theodoulou F.L."/>
            <person name="Tu H."/>
            <person name="Van de Peer Y."/>
            <person name="Verrier P.J."/>
            <person name="Waters E."/>
            <person name="Wood A."/>
            <person name="Yang L."/>
            <person name="Cove D."/>
            <person name="Cuming A."/>
            <person name="Hasebe M."/>
            <person name="Lucas S."/>
            <person name="Mishler D.B."/>
            <person name="Reski R."/>
            <person name="Grigoriev I."/>
            <person name="Quatrano R.S."/>
            <person name="Boore J.L."/>
        </authorList>
    </citation>
    <scope>NUCLEOTIDE SEQUENCE [LARGE SCALE GENOMIC DNA]</scope>
    <source>
        <strain evidence="9 10">cv. Gransden 2004</strain>
    </source>
</reference>
<dbReference type="InterPro" id="IPR007118">
    <property type="entry name" value="Expan_Lol_pI"/>
</dbReference>
<keyword evidence="5" id="KW-0472">Membrane</keyword>
<dbReference type="SMART" id="SM00837">
    <property type="entry name" value="DPBB_1"/>
    <property type="match status" value="1"/>
</dbReference>
<dbReference type="GO" id="GO:0016020">
    <property type="term" value="C:membrane"/>
    <property type="evidence" value="ECO:0007669"/>
    <property type="project" value="UniProtKB-SubCell"/>
</dbReference>
<keyword evidence="3 6" id="KW-0964">Secreted</keyword>
<dbReference type="PROSITE" id="PS50842">
    <property type="entry name" value="EXPANSIN_EG45"/>
    <property type="match status" value="1"/>
</dbReference>